<comment type="cofactor">
    <cofactor evidence="1 5">
        <name>heme</name>
        <dbReference type="ChEBI" id="CHEBI:30413"/>
    </cofactor>
</comment>
<feature type="chain" id="PRO_5025451735" evidence="6">
    <location>
        <begin position="25"/>
        <end position="490"/>
    </location>
</feature>
<feature type="binding site" description="axial binding residue" evidence="5">
    <location>
        <position position="437"/>
    </location>
    <ligand>
        <name>heme</name>
        <dbReference type="ChEBI" id="CHEBI:30413"/>
    </ligand>
    <ligandPart>
        <name>Fe</name>
        <dbReference type="ChEBI" id="CHEBI:18248"/>
    </ligandPart>
</feature>
<dbReference type="InterPro" id="IPR002403">
    <property type="entry name" value="Cyt_P450_E_grp-IV"/>
</dbReference>
<accession>A0A6A6STS3</accession>
<organism evidence="7 8">
    <name type="scientific">Lophiostoma macrostomum CBS 122681</name>
    <dbReference type="NCBI Taxonomy" id="1314788"/>
    <lineage>
        <taxon>Eukaryota</taxon>
        <taxon>Fungi</taxon>
        <taxon>Dikarya</taxon>
        <taxon>Ascomycota</taxon>
        <taxon>Pezizomycotina</taxon>
        <taxon>Dothideomycetes</taxon>
        <taxon>Pleosporomycetidae</taxon>
        <taxon>Pleosporales</taxon>
        <taxon>Lophiostomataceae</taxon>
        <taxon>Lophiostoma</taxon>
    </lineage>
</organism>
<evidence type="ECO:0000256" key="4">
    <source>
        <dbReference type="ARBA" id="ARBA00023004"/>
    </source>
</evidence>
<dbReference type="InterPro" id="IPR050121">
    <property type="entry name" value="Cytochrome_P450_monoxygenase"/>
</dbReference>
<evidence type="ECO:0000313" key="7">
    <source>
        <dbReference type="EMBL" id="KAF2651155.1"/>
    </source>
</evidence>
<protein>
    <submittedName>
        <fullName evidence="7">Cytochrome P450 oxidoreductase</fullName>
    </submittedName>
</protein>
<evidence type="ECO:0000256" key="2">
    <source>
        <dbReference type="ARBA" id="ARBA00010617"/>
    </source>
</evidence>
<feature type="signal peptide" evidence="6">
    <location>
        <begin position="1"/>
        <end position="24"/>
    </location>
</feature>
<dbReference type="GO" id="GO:0005506">
    <property type="term" value="F:iron ion binding"/>
    <property type="evidence" value="ECO:0007669"/>
    <property type="project" value="InterPro"/>
</dbReference>
<dbReference type="AlphaFoldDB" id="A0A6A6STS3"/>
<dbReference type="PANTHER" id="PTHR24305">
    <property type="entry name" value="CYTOCHROME P450"/>
    <property type="match status" value="1"/>
</dbReference>
<dbReference type="EMBL" id="MU004433">
    <property type="protein sequence ID" value="KAF2651155.1"/>
    <property type="molecule type" value="Genomic_DNA"/>
</dbReference>
<name>A0A6A6STS3_9PLEO</name>
<keyword evidence="6" id="KW-0732">Signal</keyword>
<dbReference type="Proteomes" id="UP000799324">
    <property type="component" value="Unassembled WGS sequence"/>
</dbReference>
<evidence type="ECO:0000313" key="8">
    <source>
        <dbReference type="Proteomes" id="UP000799324"/>
    </source>
</evidence>
<dbReference type="OrthoDB" id="3934656at2759"/>
<dbReference type="Gene3D" id="1.10.630.10">
    <property type="entry name" value="Cytochrome P450"/>
    <property type="match status" value="1"/>
</dbReference>
<reference evidence="7" key="1">
    <citation type="journal article" date="2020" name="Stud. Mycol.">
        <title>101 Dothideomycetes genomes: a test case for predicting lifestyles and emergence of pathogens.</title>
        <authorList>
            <person name="Haridas S."/>
            <person name="Albert R."/>
            <person name="Binder M."/>
            <person name="Bloem J."/>
            <person name="Labutti K."/>
            <person name="Salamov A."/>
            <person name="Andreopoulos B."/>
            <person name="Baker S."/>
            <person name="Barry K."/>
            <person name="Bills G."/>
            <person name="Bluhm B."/>
            <person name="Cannon C."/>
            <person name="Castanera R."/>
            <person name="Culley D."/>
            <person name="Daum C."/>
            <person name="Ezra D."/>
            <person name="Gonzalez J."/>
            <person name="Henrissat B."/>
            <person name="Kuo A."/>
            <person name="Liang C."/>
            <person name="Lipzen A."/>
            <person name="Lutzoni F."/>
            <person name="Magnuson J."/>
            <person name="Mondo S."/>
            <person name="Nolan M."/>
            <person name="Ohm R."/>
            <person name="Pangilinan J."/>
            <person name="Park H.-J."/>
            <person name="Ramirez L."/>
            <person name="Alfaro M."/>
            <person name="Sun H."/>
            <person name="Tritt A."/>
            <person name="Yoshinaga Y."/>
            <person name="Zwiers L.-H."/>
            <person name="Turgeon B."/>
            <person name="Goodwin S."/>
            <person name="Spatafora J."/>
            <person name="Crous P."/>
            <person name="Grigoriev I."/>
        </authorList>
    </citation>
    <scope>NUCLEOTIDE SEQUENCE</scope>
    <source>
        <strain evidence="7">CBS 122681</strain>
    </source>
</reference>
<sequence length="490" mass="54680">MLTTTLSTLAVVISLWLLSNHVQKKLYKVPGPLIRSLSSWPRIWSVYKGKSHDDDIVLHHRYGPVVRIAPSMVSVNDPEAIPKLYGIGTKFYKSGFYALAQAHDEEGLLPDPFILTDKALHTRIKKSAANAYSLNGLVKMEAWIDPVTERLFRLLDPYAENQKSLELGDVLSNYAMDAVFALTFGEDMDFLTNGDKSGIQKIIAQATTYLAVGGQIPWVHPFLLGNSFVSRLIFGNTSPEGDIVRLAEIKMAAGLEKESREGPMTFLQQLLLNQASNPSALTDREVVTHSFGNIAAGSDTTATAMRSILFNILQNPDIYETLCAEVRENLTIPVSWSAVKDLPFLSAVIKEGIRLHPSVGMILGRIVPAGGAEICGYHLQPGVEVGVNPWIVQRDPQVFQDPDRFWPERWLEKISSEEQLRLMNRSFLAFGHGAHTCSGRWISTMEIHKLIPSLLLRYDLALSDDGRGYKFVNHWFTVQSGLNVVIRKRK</sequence>
<evidence type="ECO:0000256" key="5">
    <source>
        <dbReference type="PIRSR" id="PIRSR602403-1"/>
    </source>
</evidence>
<proteinExistence type="inferred from homology"/>
<keyword evidence="5" id="KW-0349">Heme</keyword>
<keyword evidence="4 5" id="KW-0408">Iron</keyword>
<dbReference type="PRINTS" id="PR00385">
    <property type="entry name" value="P450"/>
</dbReference>
<dbReference type="PRINTS" id="PR00465">
    <property type="entry name" value="EP450IV"/>
</dbReference>
<evidence type="ECO:0000256" key="1">
    <source>
        <dbReference type="ARBA" id="ARBA00001971"/>
    </source>
</evidence>
<evidence type="ECO:0000256" key="6">
    <source>
        <dbReference type="SAM" id="SignalP"/>
    </source>
</evidence>
<dbReference type="GO" id="GO:0020037">
    <property type="term" value="F:heme binding"/>
    <property type="evidence" value="ECO:0007669"/>
    <property type="project" value="InterPro"/>
</dbReference>
<evidence type="ECO:0000256" key="3">
    <source>
        <dbReference type="ARBA" id="ARBA00022723"/>
    </source>
</evidence>
<keyword evidence="3 5" id="KW-0479">Metal-binding</keyword>
<dbReference type="SUPFAM" id="SSF48264">
    <property type="entry name" value="Cytochrome P450"/>
    <property type="match status" value="1"/>
</dbReference>
<dbReference type="GO" id="GO:0004497">
    <property type="term" value="F:monooxygenase activity"/>
    <property type="evidence" value="ECO:0007669"/>
    <property type="project" value="InterPro"/>
</dbReference>
<dbReference type="GO" id="GO:0016705">
    <property type="term" value="F:oxidoreductase activity, acting on paired donors, with incorporation or reduction of molecular oxygen"/>
    <property type="evidence" value="ECO:0007669"/>
    <property type="project" value="InterPro"/>
</dbReference>
<dbReference type="PANTHER" id="PTHR24305:SF232">
    <property type="entry name" value="P450, PUTATIVE (EUROFUNG)-RELATED"/>
    <property type="match status" value="1"/>
</dbReference>
<gene>
    <name evidence="7" type="ORF">K491DRAFT_682403</name>
</gene>
<keyword evidence="8" id="KW-1185">Reference proteome</keyword>
<dbReference type="Pfam" id="PF00067">
    <property type="entry name" value="p450"/>
    <property type="match status" value="1"/>
</dbReference>
<dbReference type="CDD" id="cd11060">
    <property type="entry name" value="CYP57A1-like"/>
    <property type="match status" value="1"/>
</dbReference>
<dbReference type="InterPro" id="IPR036396">
    <property type="entry name" value="Cyt_P450_sf"/>
</dbReference>
<dbReference type="InterPro" id="IPR001128">
    <property type="entry name" value="Cyt_P450"/>
</dbReference>
<comment type="similarity">
    <text evidence="2">Belongs to the cytochrome P450 family.</text>
</comment>